<gene>
    <name evidence="2" type="ORF">AAFF_G00305140</name>
</gene>
<reference evidence="2" key="1">
    <citation type="journal article" date="2023" name="Science">
        <title>Genome structures resolve the early diversification of teleost fishes.</title>
        <authorList>
            <person name="Parey E."/>
            <person name="Louis A."/>
            <person name="Montfort J."/>
            <person name="Bouchez O."/>
            <person name="Roques C."/>
            <person name="Iampietro C."/>
            <person name="Lluch J."/>
            <person name="Castinel A."/>
            <person name="Donnadieu C."/>
            <person name="Desvignes T."/>
            <person name="Floi Bucao C."/>
            <person name="Jouanno E."/>
            <person name="Wen M."/>
            <person name="Mejri S."/>
            <person name="Dirks R."/>
            <person name="Jansen H."/>
            <person name="Henkel C."/>
            <person name="Chen W.J."/>
            <person name="Zahm M."/>
            <person name="Cabau C."/>
            <person name="Klopp C."/>
            <person name="Thompson A.W."/>
            <person name="Robinson-Rechavi M."/>
            <person name="Braasch I."/>
            <person name="Lecointre G."/>
            <person name="Bobe J."/>
            <person name="Postlethwait J.H."/>
            <person name="Berthelot C."/>
            <person name="Roest Crollius H."/>
            <person name="Guiguen Y."/>
        </authorList>
    </citation>
    <scope>NUCLEOTIDE SEQUENCE</scope>
    <source>
        <strain evidence="2">NC1722</strain>
    </source>
</reference>
<proteinExistence type="predicted"/>
<feature type="region of interest" description="Disordered" evidence="1">
    <location>
        <begin position="213"/>
        <end position="233"/>
    </location>
</feature>
<dbReference type="EMBL" id="JAINUG010000044">
    <property type="protein sequence ID" value="KAJ8406283.1"/>
    <property type="molecule type" value="Genomic_DNA"/>
</dbReference>
<name>A0AAD7SPL2_9TELE</name>
<sequence length="249" mass="26965">MNRSEGGGDERKGGGAGRMTSPQREVHSGVLKAWRRSGEGPAESMRNGHIKGKRGLRGPGVCMQLPDRGCLCETSTLSFISSHGARVHEGTMLAALERGGDGDGTETQPLHSLVVERDRRGGERFAGSTSEPDQLRSRCTQNLRPRGQRRGERRPGDGRSPSVNLFVRPEHLCLPQLPLTSEEGAAQKQRAAGLAPVKREGAVQRFKMLANPRGPVQIAPESGRNGFAPGLDRPQTHALHLASWMHDRA</sequence>
<comment type="caution">
    <text evidence="2">The sequence shown here is derived from an EMBL/GenBank/DDBJ whole genome shotgun (WGS) entry which is preliminary data.</text>
</comment>
<keyword evidence="3" id="KW-1185">Reference proteome</keyword>
<evidence type="ECO:0000256" key="1">
    <source>
        <dbReference type="SAM" id="MobiDB-lite"/>
    </source>
</evidence>
<feature type="compositionally biased region" description="Polar residues" evidence="1">
    <location>
        <begin position="127"/>
        <end position="143"/>
    </location>
</feature>
<dbReference type="Proteomes" id="UP001221898">
    <property type="component" value="Unassembled WGS sequence"/>
</dbReference>
<feature type="compositionally biased region" description="Basic and acidic residues" evidence="1">
    <location>
        <begin position="1"/>
        <end position="13"/>
    </location>
</feature>
<evidence type="ECO:0000313" key="3">
    <source>
        <dbReference type="Proteomes" id="UP001221898"/>
    </source>
</evidence>
<accession>A0AAD7SPL2</accession>
<feature type="region of interest" description="Disordered" evidence="1">
    <location>
        <begin position="1"/>
        <end position="55"/>
    </location>
</feature>
<dbReference type="AlphaFoldDB" id="A0AAD7SPL2"/>
<evidence type="ECO:0000313" key="2">
    <source>
        <dbReference type="EMBL" id="KAJ8406283.1"/>
    </source>
</evidence>
<feature type="region of interest" description="Disordered" evidence="1">
    <location>
        <begin position="117"/>
        <end position="165"/>
    </location>
</feature>
<organism evidence="2 3">
    <name type="scientific">Aldrovandia affinis</name>
    <dbReference type="NCBI Taxonomy" id="143900"/>
    <lineage>
        <taxon>Eukaryota</taxon>
        <taxon>Metazoa</taxon>
        <taxon>Chordata</taxon>
        <taxon>Craniata</taxon>
        <taxon>Vertebrata</taxon>
        <taxon>Euteleostomi</taxon>
        <taxon>Actinopterygii</taxon>
        <taxon>Neopterygii</taxon>
        <taxon>Teleostei</taxon>
        <taxon>Notacanthiformes</taxon>
        <taxon>Halosauridae</taxon>
        <taxon>Aldrovandia</taxon>
    </lineage>
</organism>
<protein>
    <submittedName>
        <fullName evidence="2">Uncharacterized protein</fullName>
    </submittedName>
</protein>